<reference evidence="2 3" key="1">
    <citation type="submission" date="2021-06" db="EMBL/GenBank/DDBJ databases">
        <authorList>
            <person name="Sun Q."/>
            <person name="Li D."/>
        </authorList>
    </citation>
    <scope>NUCLEOTIDE SEQUENCE [LARGE SCALE GENOMIC DNA]</scope>
    <source>
        <strain evidence="2 3">MSJ-6</strain>
    </source>
</reference>
<feature type="domain" description="DUF4145" evidence="1">
    <location>
        <begin position="5"/>
        <end position="80"/>
    </location>
</feature>
<dbReference type="Pfam" id="PF13643">
    <property type="entry name" value="DUF4145"/>
    <property type="match status" value="1"/>
</dbReference>
<accession>A0ABS6FJK4</accession>
<keyword evidence="3" id="KW-1185">Reference proteome</keyword>
<sequence>MEGVLCAIGIRRTLELMCKDKNATGDNLYSQLSDLSNKGVLPPILSNMATVLRKLGNEAAHGTADEQFSKEIIDSMIKFTQVILDYVYQLPDEITKIQKHLSKSFED</sequence>
<comment type="caution">
    <text evidence="2">The sequence shown here is derived from an EMBL/GenBank/DDBJ whole genome shotgun (WGS) entry which is preliminary data.</text>
</comment>
<evidence type="ECO:0000313" key="2">
    <source>
        <dbReference type="EMBL" id="MBU5670233.1"/>
    </source>
</evidence>
<proteinExistence type="predicted"/>
<evidence type="ECO:0000313" key="3">
    <source>
        <dbReference type="Proteomes" id="UP000743001"/>
    </source>
</evidence>
<dbReference type="Proteomes" id="UP000743001">
    <property type="component" value="Unassembled WGS sequence"/>
</dbReference>
<gene>
    <name evidence="2" type="ORF">KQJ23_00175</name>
</gene>
<name>A0ABS6FJK4_9BACL</name>
<protein>
    <submittedName>
        <fullName evidence="2">DUF4145 domain-containing protein</fullName>
    </submittedName>
</protein>
<evidence type="ECO:0000259" key="1">
    <source>
        <dbReference type="Pfam" id="PF13643"/>
    </source>
</evidence>
<organism evidence="2 3">
    <name type="scientific">Paenibacillus brevis</name>
    <dbReference type="NCBI Taxonomy" id="2841508"/>
    <lineage>
        <taxon>Bacteria</taxon>
        <taxon>Bacillati</taxon>
        <taxon>Bacillota</taxon>
        <taxon>Bacilli</taxon>
        <taxon>Bacillales</taxon>
        <taxon>Paenibacillaceae</taxon>
        <taxon>Paenibacillus</taxon>
    </lineage>
</organism>
<dbReference type="EMBL" id="JAHLQJ010000001">
    <property type="protein sequence ID" value="MBU5670233.1"/>
    <property type="molecule type" value="Genomic_DNA"/>
</dbReference>
<dbReference type="InterPro" id="IPR025285">
    <property type="entry name" value="DUF4145"/>
</dbReference>